<dbReference type="HOGENOM" id="CLU_144718_0_0_9"/>
<proteinExistence type="predicted"/>
<dbReference type="Proteomes" id="UP000013041">
    <property type="component" value="Unassembled WGS sequence"/>
</dbReference>
<dbReference type="RefSeq" id="WP_002570538.1">
    <property type="nucleotide sequence ID" value="NZ_KB851139.1"/>
</dbReference>
<keyword evidence="1" id="KW-0175">Coiled coil</keyword>
<evidence type="ECO:0000313" key="3">
    <source>
        <dbReference type="Proteomes" id="UP000013041"/>
    </source>
</evidence>
<name>N9YY35_9FIRM</name>
<dbReference type="EMBL" id="AGYG01000032">
    <property type="protein sequence ID" value="ENZ32365.1"/>
    <property type="molecule type" value="Genomic_DNA"/>
</dbReference>
<dbReference type="Gene3D" id="1.20.140.160">
    <property type="match status" value="1"/>
</dbReference>
<dbReference type="InterPro" id="IPR013324">
    <property type="entry name" value="RNA_pol_sigma_r3/r4-like"/>
</dbReference>
<sequence length="142" mass="16970">MTERVMTENEQKKEYLQSYQVAKRDVTRLEEQLAELRIGKMSPGSNIGDGQPHAHNATDLSEYAVKVNELEKEILEARYLRILAYQRVRNCIEELENEREKMLLTYRYIRGLKWEEICVKMDYKWRQVHRIHANALKNLKMA</sequence>
<comment type="caution">
    <text evidence="2">The sequence shown here is derived from an EMBL/GenBank/DDBJ whole genome shotgun (WGS) entry which is preliminary data.</text>
</comment>
<feature type="coiled-coil region" evidence="1">
    <location>
        <begin position="12"/>
        <end position="39"/>
    </location>
</feature>
<evidence type="ECO:0000256" key="1">
    <source>
        <dbReference type="SAM" id="Coils"/>
    </source>
</evidence>
<dbReference type="PATRIC" id="fig|997897.5.peg.5329"/>
<gene>
    <name evidence="2" type="ORF">HMPREF1097_05067</name>
</gene>
<reference evidence="2 3" key="1">
    <citation type="submission" date="2013-01" db="EMBL/GenBank/DDBJ databases">
        <title>The Genome Sequence of Clostridium bolteae 90B8.</title>
        <authorList>
            <consortium name="The Broad Institute Genome Sequencing Platform"/>
            <person name="Earl A."/>
            <person name="Ward D."/>
            <person name="Feldgarden M."/>
            <person name="Gevers D."/>
            <person name="Courvalin P."/>
            <person name="Lambert T."/>
            <person name="Walker B."/>
            <person name="Young S.K."/>
            <person name="Zeng Q."/>
            <person name="Gargeya S."/>
            <person name="Fitzgerald M."/>
            <person name="Haas B."/>
            <person name="Abouelleil A."/>
            <person name="Alvarado L."/>
            <person name="Arachchi H.M."/>
            <person name="Berlin A.M."/>
            <person name="Chapman S.B."/>
            <person name="Dewar J."/>
            <person name="Goldberg J."/>
            <person name="Griggs A."/>
            <person name="Gujja S."/>
            <person name="Hansen M."/>
            <person name="Howarth C."/>
            <person name="Imamovic A."/>
            <person name="Larimer J."/>
            <person name="McCowan C."/>
            <person name="Murphy C."/>
            <person name="Neiman D."/>
            <person name="Pearson M."/>
            <person name="Priest M."/>
            <person name="Roberts A."/>
            <person name="Saif S."/>
            <person name="Shea T."/>
            <person name="Sisk P."/>
            <person name="Sykes S."/>
            <person name="Wortman J."/>
            <person name="Nusbaum C."/>
            <person name="Birren B."/>
        </authorList>
    </citation>
    <scope>NUCLEOTIDE SEQUENCE [LARGE SCALE GENOMIC DNA]</scope>
    <source>
        <strain evidence="2 3">90B8</strain>
    </source>
</reference>
<protein>
    <submittedName>
        <fullName evidence="2">Uncharacterized protein</fullName>
    </submittedName>
</protein>
<accession>N9YY35</accession>
<dbReference type="SUPFAM" id="SSF88659">
    <property type="entry name" value="Sigma3 and sigma4 domains of RNA polymerase sigma factors"/>
    <property type="match status" value="1"/>
</dbReference>
<evidence type="ECO:0000313" key="2">
    <source>
        <dbReference type="EMBL" id="ENZ32365.1"/>
    </source>
</evidence>
<organism evidence="2 3">
    <name type="scientific">Enterocloster bolteae 90B8</name>
    <dbReference type="NCBI Taxonomy" id="997897"/>
    <lineage>
        <taxon>Bacteria</taxon>
        <taxon>Bacillati</taxon>
        <taxon>Bacillota</taxon>
        <taxon>Clostridia</taxon>
        <taxon>Lachnospirales</taxon>
        <taxon>Lachnospiraceae</taxon>
        <taxon>Enterocloster</taxon>
    </lineage>
</organism>
<dbReference type="AlphaFoldDB" id="N9YY35"/>